<dbReference type="AlphaFoldDB" id="A0A8H4AG06"/>
<dbReference type="EMBL" id="WTPW01000655">
    <property type="protein sequence ID" value="KAF0491311.1"/>
    <property type="molecule type" value="Genomic_DNA"/>
</dbReference>
<reference evidence="2 3" key="1">
    <citation type="journal article" date="2019" name="Environ. Microbiol.">
        <title>At the nexus of three kingdoms: the genome of the mycorrhizal fungus Gigaspora margarita provides insights into plant, endobacterial and fungal interactions.</title>
        <authorList>
            <person name="Venice F."/>
            <person name="Ghignone S."/>
            <person name="Salvioli di Fossalunga A."/>
            <person name="Amselem J."/>
            <person name="Novero M."/>
            <person name="Xianan X."/>
            <person name="Sedzielewska Toro K."/>
            <person name="Morin E."/>
            <person name="Lipzen A."/>
            <person name="Grigoriev I.V."/>
            <person name="Henrissat B."/>
            <person name="Martin F.M."/>
            <person name="Bonfante P."/>
        </authorList>
    </citation>
    <scope>NUCLEOTIDE SEQUENCE [LARGE SCALE GENOMIC DNA]</scope>
    <source>
        <strain evidence="2 3">BEG34</strain>
    </source>
</reference>
<dbReference type="Proteomes" id="UP000439903">
    <property type="component" value="Unassembled WGS sequence"/>
</dbReference>
<organism evidence="2 3">
    <name type="scientific">Gigaspora margarita</name>
    <dbReference type="NCBI Taxonomy" id="4874"/>
    <lineage>
        <taxon>Eukaryota</taxon>
        <taxon>Fungi</taxon>
        <taxon>Fungi incertae sedis</taxon>
        <taxon>Mucoromycota</taxon>
        <taxon>Glomeromycotina</taxon>
        <taxon>Glomeromycetes</taxon>
        <taxon>Diversisporales</taxon>
        <taxon>Gigasporaceae</taxon>
        <taxon>Gigaspora</taxon>
    </lineage>
</organism>
<comment type="caution">
    <text evidence="2">The sequence shown here is derived from an EMBL/GenBank/DDBJ whole genome shotgun (WGS) entry which is preliminary data.</text>
</comment>
<keyword evidence="3" id="KW-1185">Reference proteome</keyword>
<sequence length="372" mass="42919">MLTTDVSWEEYSEKKRDKYNIHGCWEWKNGSVLVIKLLHSMKLYSFNDTVDMIEQKYEGSTFILGQIISQNELALAQSNTKYDIFDEFLELGIRNKSVNKIKNDGKIKKRRGVGVDNNNTIVASDKNSKKQEIENDDVVRKETIRHALKDKSNKKDDGTNQINENQIKEVVIRSALVSEKNRDKDVLQKNKDLEKDEKRVDFKIYDDISELIVNSATEPGELQEQDYLNDTHISEDWRDMNPKMTSTPVKVTIDSQYHTNNVSSTSIEEIGNILPSDDDDEDKESLKIPQTVDFRKKVEKQLIGSLESKGDQNKQENLDYDLSPDPLTLPMRLEDQKLPPPPKRGYQIIKKILDRPLTPTSEVDELSAAYYM</sequence>
<evidence type="ECO:0000313" key="3">
    <source>
        <dbReference type="Proteomes" id="UP000439903"/>
    </source>
</evidence>
<name>A0A8H4AG06_GIGMA</name>
<evidence type="ECO:0000313" key="2">
    <source>
        <dbReference type="EMBL" id="KAF0491311.1"/>
    </source>
</evidence>
<dbReference type="OrthoDB" id="2342090at2759"/>
<accession>A0A8H4AG06</accession>
<feature type="region of interest" description="Disordered" evidence="1">
    <location>
        <begin position="305"/>
        <end position="344"/>
    </location>
</feature>
<gene>
    <name evidence="2" type="ORF">F8M41_021845</name>
</gene>
<proteinExistence type="predicted"/>
<feature type="compositionally biased region" description="Basic and acidic residues" evidence="1">
    <location>
        <begin position="308"/>
        <end position="317"/>
    </location>
</feature>
<protein>
    <submittedName>
        <fullName evidence="2">Uncharacterized protein</fullName>
    </submittedName>
</protein>
<evidence type="ECO:0000256" key="1">
    <source>
        <dbReference type="SAM" id="MobiDB-lite"/>
    </source>
</evidence>